<dbReference type="EMBL" id="JARIHO010000035">
    <property type="protein sequence ID" value="KAJ7331557.1"/>
    <property type="molecule type" value="Genomic_DNA"/>
</dbReference>
<sequence>MFPQPEDDIDMDTGLTPVDLAHLMEELGGAPEPEALGPEGTRLLLQQEFERMLEDAYQETNLGAGVQDQFIADELPKIGDEDDDKDTHCFDSELVENDEYFPYPNKTIMLLDIMDNLPRCRFTGDQISLILHFATKLGVANVPSLKSFRKIQKSLQLSCGNKPKKSTSHPGNIFYMNDIRDTLAADMANPLVAPHLHFYPEETTGPICETFQAERWIEYTPSQLTPMYPRGNKHFWIEEIAQLLDGRFVIPHTWIVRNGKLTADVSFVARTGDGRWKLEDDFEKTVKALDLHEDFDGIRALFGNELSWVDARDVPPMPNSMRELVEEDEDLFVIMVSPWADDVSGNRSKQYNKHMNMCAGNGCLPGRLLQQEFHIHFISTSPHASSAEQFATFRDHVKSTETCHWGGSKKEKEMEKLYHECHLAGAARNVAEIRDNLEKQLRMARHGDKKGIEDLQRSTGTKDKITQHWIEALPKKVTALRLESPRRTKDDIASELQIWLDQQPGDKFNPLLDITGRQCSPRQIL</sequence>
<evidence type="ECO:0000313" key="1">
    <source>
        <dbReference type="EMBL" id="KAJ7331557.1"/>
    </source>
</evidence>
<dbReference type="PANTHER" id="PTHR31912">
    <property type="entry name" value="IP13529P"/>
    <property type="match status" value="1"/>
</dbReference>
<dbReference type="AlphaFoldDB" id="A0AAD7ELA8"/>
<dbReference type="Proteomes" id="UP001218218">
    <property type="component" value="Unassembled WGS sequence"/>
</dbReference>
<dbReference type="PANTHER" id="PTHR31912:SF34">
    <property type="entry name" value="NOTOCHORD-RELATED PROTEIN"/>
    <property type="match status" value="1"/>
</dbReference>
<reference evidence="1" key="1">
    <citation type="submission" date="2023-03" db="EMBL/GenBank/DDBJ databases">
        <title>Massive genome expansion in bonnet fungi (Mycena s.s.) driven by repeated elements and novel gene families across ecological guilds.</title>
        <authorList>
            <consortium name="Lawrence Berkeley National Laboratory"/>
            <person name="Harder C.B."/>
            <person name="Miyauchi S."/>
            <person name="Viragh M."/>
            <person name="Kuo A."/>
            <person name="Thoen E."/>
            <person name="Andreopoulos B."/>
            <person name="Lu D."/>
            <person name="Skrede I."/>
            <person name="Drula E."/>
            <person name="Henrissat B."/>
            <person name="Morin E."/>
            <person name="Kohler A."/>
            <person name="Barry K."/>
            <person name="LaButti K."/>
            <person name="Morin E."/>
            <person name="Salamov A."/>
            <person name="Lipzen A."/>
            <person name="Mereny Z."/>
            <person name="Hegedus B."/>
            <person name="Baldrian P."/>
            <person name="Stursova M."/>
            <person name="Weitz H."/>
            <person name="Taylor A."/>
            <person name="Grigoriev I.V."/>
            <person name="Nagy L.G."/>
            <person name="Martin F."/>
            <person name="Kauserud H."/>
        </authorList>
    </citation>
    <scope>NUCLEOTIDE SEQUENCE</scope>
    <source>
        <strain evidence="1">CBHHK002</strain>
    </source>
</reference>
<accession>A0AAD7ELA8</accession>
<protein>
    <submittedName>
        <fullName evidence="1">Uncharacterized protein</fullName>
    </submittedName>
</protein>
<gene>
    <name evidence="1" type="ORF">DFH08DRAFT_1021717</name>
</gene>
<evidence type="ECO:0000313" key="2">
    <source>
        <dbReference type="Proteomes" id="UP001218218"/>
    </source>
</evidence>
<keyword evidence="2" id="KW-1185">Reference proteome</keyword>
<name>A0AAD7ELA8_9AGAR</name>
<organism evidence="1 2">
    <name type="scientific">Mycena albidolilacea</name>
    <dbReference type="NCBI Taxonomy" id="1033008"/>
    <lineage>
        <taxon>Eukaryota</taxon>
        <taxon>Fungi</taxon>
        <taxon>Dikarya</taxon>
        <taxon>Basidiomycota</taxon>
        <taxon>Agaricomycotina</taxon>
        <taxon>Agaricomycetes</taxon>
        <taxon>Agaricomycetidae</taxon>
        <taxon>Agaricales</taxon>
        <taxon>Marasmiineae</taxon>
        <taxon>Mycenaceae</taxon>
        <taxon>Mycena</taxon>
    </lineage>
</organism>
<proteinExistence type="predicted"/>
<comment type="caution">
    <text evidence="1">The sequence shown here is derived from an EMBL/GenBank/DDBJ whole genome shotgun (WGS) entry which is preliminary data.</text>
</comment>